<evidence type="ECO:0000256" key="5">
    <source>
        <dbReference type="ARBA" id="ARBA00012388"/>
    </source>
</evidence>
<dbReference type="EMBL" id="DF143116">
    <property type="protein sequence ID" value="GAA51116.1"/>
    <property type="molecule type" value="Genomic_DNA"/>
</dbReference>
<keyword evidence="10" id="KW-0067">ATP-binding</keyword>
<proteinExistence type="inferred from homology"/>
<dbReference type="Pfam" id="PF04928">
    <property type="entry name" value="PAP_central"/>
    <property type="match status" value="1"/>
</dbReference>
<protein>
    <recommendedName>
        <fullName evidence="5">polynucleotide adenylyltransferase</fullName>
        <ecNumber evidence="5">2.7.7.19</ecNumber>
    </recommendedName>
</protein>
<sequence>MENPEEKLGDRKLDAAGDKSVVHQLNQSRVERAKMRTCVGKLVLTHCERHRMKSEHMQITQRRTWQQCKRLGRVKLERPGVNSWSDYHTVLIPELQPPTDVVWLHSHSGATGSIGQKFVSRNGAKPGKPIGEQSDQEQQDHDVPTMVLRYLYRKKLYSPEKHFVRTPPTCRHGQKPAHRETKFEVLLHYWVGPNPNPMLTGEPIDVVDRFVHPGSFIRPGGWAADEITSRIGNPEPNADTYGADMISVCLSKLRRALRVDLRAMQRTINNTTKVEKVQDVFSYIGNVTVYGETSAEHDRDFRHSFDVAKTYNITLDDTRSSFTTEEVTHLAYKVSKANGKSQQRTLDEDFLPSIHRSANDVSFHTWLALSELILLKRDDRSLKYDLLVEEVELVSCNPHYAHVVRPDDINAKRLWRERTRTAGRFKNQRVFVVSAYAPSDCSSNAEKDTLYRDVSGLIRHATLRIPHFVTVSVFVIIIIKDSNISVDTDASLPYNHKVRLVSYSYTIKEVIKALKRSFTSGPEATAVSFGVWSVIFSSTIIIIDSMTSVFNIDASLPYNHGLFESLIVKKRIKMDGEWTYCCLTTIIPRCIHLQTLIQAIWIETDNKIATDIGLYASSRVRVKRRFTGEDECEDSGFICRPAWYEEHCGCYMHTIRQRIRRRKSIKRQVVKSLRKDRELWSISKAQEMGKWGLNSFAKTPAGKMRRTLRRTLQPASYNTVTGNSACGPMEWKPQSPVCIGPSSKKVENPKNLVDAMWTGEKASAEWGRLIVIPVSKKCTRTLCEDDRVISLYAVFAADDDGIDFIWVANIPGEFLRHAYRYTAMRSMLCKIKGMLRPQLPRWRCFCVGTWFYLSVILLSVTVTKFLLFLLMSSKPGDEIPPQCLGETGALSFKKPTEQDLKDSQELETTLAQLDIFETPEEITQRREALMRLQEISNKWIKQKAVEQNLPPHVAKATTGKIFTFGSYRLGVNFKGADVDSLLVVPRFITRQEFFSEFQSVLSENPHVEDIHAVVDAFVPVLKLKFMGVEIDLLFAQIDQMNIAENFNLCENTEVLMRNMDEHDVRSINGVRVNEDILNLVYNKNSFKVALKVIRFWAKRRNIYSNTLGFLGGVSWAILVSRICQLYPYASPSMLVYLFFKIFSQWPWPKPVRLRESEYIPSLCLPVWDPRLNLMDQYHLMPILTPSYPSQNSAYNVQRSNRIILERELKQ</sequence>
<comment type="cofactor">
    <cofactor evidence="2">
        <name>Mg(2+)</name>
        <dbReference type="ChEBI" id="CHEBI:18420"/>
    </cofactor>
</comment>
<keyword evidence="6" id="KW-0507">mRNA processing</keyword>
<dbReference type="PANTHER" id="PTHR10682:SF10">
    <property type="entry name" value="POLYNUCLEOTIDE ADENYLYLTRANSFERASE"/>
    <property type="match status" value="1"/>
</dbReference>
<feature type="transmembrane region" description="Helical" evidence="15">
    <location>
        <begin position="1102"/>
        <end position="1119"/>
    </location>
</feature>
<feature type="domain" description="Poly(A) polymerase central" evidence="16">
    <location>
        <begin position="1085"/>
        <end position="1209"/>
    </location>
</feature>
<dbReference type="FunFam" id="1.10.1410.10:FF:000001">
    <property type="entry name" value="Putative poly(A) polymerase gamma"/>
    <property type="match status" value="1"/>
</dbReference>
<feature type="transmembrane region" description="Helical" evidence="15">
    <location>
        <begin position="850"/>
        <end position="870"/>
    </location>
</feature>
<evidence type="ECO:0000256" key="2">
    <source>
        <dbReference type="ARBA" id="ARBA00001946"/>
    </source>
</evidence>
<evidence type="ECO:0000259" key="16">
    <source>
        <dbReference type="Pfam" id="PF04928"/>
    </source>
</evidence>
<reference evidence="18" key="1">
    <citation type="journal article" date="2011" name="Genome Biol.">
        <title>The draft genome of the carcinogenic human liver fluke Clonorchis sinensis.</title>
        <authorList>
            <person name="Wang X."/>
            <person name="Chen W."/>
            <person name="Huang Y."/>
            <person name="Sun J."/>
            <person name="Men J."/>
            <person name="Liu H."/>
            <person name="Luo F."/>
            <person name="Guo L."/>
            <person name="Lv X."/>
            <person name="Deng C."/>
            <person name="Zhou C."/>
            <person name="Fan Y."/>
            <person name="Li X."/>
            <person name="Huang L."/>
            <person name="Hu Y."/>
            <person name="Liang C."/>
            <person name="Hu X."/>
            <person name="Xu J."/>
            <person name="Yu X."/>
        </authorList>
    </citation>
    <scope>NUCLEOTIDE SEQUENCE [LARGE SCALE GENOMIC DNA]</scope>
    <source>
        <strain evidence="18">Henan</strain>
    </source>
</reference>
<feature type="non-terminal residue" evidence="18">
    <location>
        <position position="1210"/>
    </location>
</feature>
<feature type="region of interest" description="Disordered" evidence="14">
    <location>
        <begin position="114"/>
        <end position="140"/>
    </location>
</feature>
<evidence type="ECO:0000256" key="9">
    <source>
        <dbReference type="ARBA" id="ARBA00022741"/>
    </source>
</evidence>
<evidence type="ECO:0000256" key="14">
    <source>
        <dbReference type="SAM" id="MobiDB-lite"/>
    </source>
</evidence>
<dbReference type="CDD" id="cd05402">
    <property type="entry name" value="NT_PAP_TUTase"/>
    <property type="match status" value="1"/>
</dbReference>
<feature type="domain" description="Poly(A) polymerase nucleotidyltransferase" evidence="17">
    <location>
        <begin position="885"/>
        <end position="1080"/>
    </location>
</feature>
<keyword evidence="8" id="KW-0479">Metal-binding</keyword>
<dbReference type="FunFam" id="3.30.460.10:FF:000002">
    <property type="entry name" value="Poly(A) polymerase alpha, putative"/>
    <property type="match status" value="1"/>
</dbReference>
<comment type="cofactor">
    <cofactor evidence="1">
        <name>Mn(2+)</name>
        <dbReference type="ChEBI" id="CHEBI:29035"/>
    </cofactor>
</comment>
<dbReference type="InterPro" id="IPR007012">
    <property type="entry name" value="PolA_pol_cen_dom"/>
</dbReference>
<dbReference type="Gene3D" id="1.10.1410.10">
    <property type="match status" value="1"/>
</dbReference>
<evidence type="ECO:0000313" key="19">
    <source>
        <dbReference type="Proteomes" id="UP000008909"/>
    </source>
</evidence>
<dbReference type="GO" id="GO:0006397">
    <property type="term" value="P:mRNA processing"/>
    <property type="evidence" value="ECO:0007669"/>
    <property type="project" value="UniProtKB-KW"/>
</dbReference>
<keyword evidence="15" id="KW-1133">Transmembrane helix</keyword>
<evidence type="ECO:0000259" key="17">
    <source>
        <dbReference type="Pfam" id="PF20750"/>
    </source>
</evidence>
<dbReference type="EC" id="2.7.7.19" evidence="5"/>
<dbReference type="SUPFAM" id="SSF81301">
    <property type="entry name" value="Nucleotidyltransferase"/>
    <property type="match status" value="1"/>
</dbReference>
<evidence type="ECO:0000313" key="18">
    <source>
        <dbReference type="EMBL" id="GAA51116.1"/>
    </source>
</evidence>
<evidence type="ECO:0000256" key="4">
    <source>
        <dbReference type="ARBA" id="ARBA00010912"/>
    </source>
</evidence>
<dbReference type="GO" id="GO:0046872">
    <property type="term" value="F:metal ion binding"/>
    <property type="evidence" value="ECO:0007669"/>
    <property type="project" value="UniProtKB-KW"/>
</dbReference>
<keyword evidence="11" id="KW-0460">Magnesium</keyword>
<evidence type="ECO:0000256" key="1">
    <source>
        <dbReference type="ARBA" id="ARBA00001936"/>
    </source>
</evidence>
<comment type="catalytic activity">
    <reaction evidence="13">
        <text>RNA(n) + ATP = RNA(n)-3'-adenine ribonucleotide + diphosphate</text>
        <dbReference type="Rhea" id="RHEA:11332"/>
        <dbReference type="Rhea" id="RHEA-COMP:14527"/>
        <dbReference type="Rhea" id="RHEA-COMP:17347"/>
        <dbReference type="ChEBI" id="CHEBI:30616"/>
        <dbReference type="ChEBI" id="CHEBI:33019"/>
        <dbReference type="ChEBI" id="CHEBI:140395"/>
        <dbReference type="ChEBI" id="CHEBI:173115"/>
        <dbReference type="EC" id="2.7.7.19"/>
    </reaction>
</comment>
<organism evidence="18 19">
    <name type="scientific">Clonorchis sinensis</name>
    <name type="common">Chinese liver fluke</name>
    <dbReference type="NCBI Taxonomy" id="79923"/>
    <lineage>
        <taxon>Eukaryota</taxon>
        <taxon>Metazoa</taxon>
        <taxon>Spiralia</taxon>
        <taxon>Lophotrochozoa</taxon>
        <taxon>Platyhelminthes</taxon>
        <taxon>Trematoda</taxon>
        <taxon>Digenea</taxon>
        <taxon>Opisthorchiida</taxon>
        <taxon>Opisthorchiata</taxon>
        <taxon>Opisthorchiidae</taxon>
        <taxon>Clonorchis</taxon>
    </lineage>
</organism>
<dbReference type="Gene3D" id="3.30.460.10">
    <property type="entry name" value="Beta Polymerase, domain 2"/>
    <property type="match status" value="1"/>
</dbReference>
<dbReference type="SUPFAM" id="SSF81631">
    <property type="entry name" value="PAP/OAS1 substrate-binding domain"/>
    <property type="match status" value="1"/>
</dbReference>
<evidence type="ECO:0000256" key="12">
    <source>
        <dbReference type="ARBA" id="ARBA00023242"/>
    </source>
</evidence>
<evidence type="ECO:0000256" key="3">
    <source>
        <dbReference type="ARBA" id="ARBA00004123"/>
    </source>
</evidence>
<dbReference type="InterPro" id="IPR048840">
    <property type="entry name" value="PolA_pol_NTPase"/>
</dbReference>
<comment type="similarity">
    <text evidence="4">Belongs to the poly(A) polymerase family.</text>
</comment>
<dbReference type="AlphaFoldDB" id="G7YDT2"/>
<dbReference type="InterPro" id="IPR043128">
    <property type="entry name" value="Rev_trsase/Diguanyl_cyclase"/>
</dbReference>
<dbReference type="GO" id="GO:1990817">
    <property type="term" value="F:poly(A) RNA polymerase activity"/>
    <property type="evidence" value="ECO:0007669"/>
    <property type="project" value="UniProtKB-EC"/>
</dbReference>
<evidence type="ECO:0000256" key="11">
    <source>
        <dbReference type="ARBA" id="ARBA00022842"/>
    </source>
</evidence>
<dbReference type="InterPro" id="IPR043519">
    <property type="entry name" value="NT_sf"/>
</dbReference>
<name>G7YDT2_CLOSI</name>
<dbReference type="Gene3D" id="3.30.70.270">
    <property type="match status" value="1"/>
</dbReference>
<dbReference type="PANTHER" id="PTHR10682">
    <property type="entry name" value="POLY A POLYMERASE"/>
    <property type="match status" value="1"/>
</dbReference>
<keyword evidence="19" id="KW-1185">Reference proteome</keyword>
<evidence type="ECO:0000256" key="10">
    <source>
        <dbReference type="ARBA" id="ARBA00022840"/>
    </source>
</evidence>
<gene>
    <name evidence="18" type="ORF">CLF_105608</name>
</gene>
<evidence type="ECO:0000256" key="8">
    <source>
        <dbReference type="ARBA" id="ARBA00022723"/>
    </source>
</evidence>
<evidence type="ECO:0000256" key="15">
    <source>
        <dbReference type="SAM" id="Phobius"/>
    </source>
</evidence>
<evidence type="ECO:0000256" key="7">
    <source>
        <dbReference type="ARBA" id="ARBA00022679"/>
    </source>
</evidence>
<keyword evidence="12" id="KW-0539">Nucleus</keyword>
<dbReference type="GO" id="GO:0005634">
    <property type="term" value="C:nucleus"/>
    <property type="evidence" value="ECO:0007669"/>
    <property type="project" value="UniProtKB-SubCell"/>
</dbReference>
<dbReference type="GO" id="GO:0005524">
    <property type="term" value="F:ATP binding"/>
    <property type="evidence" value="ECO:0007669"/>
    <property type="project" value="UniProtKB-KW"/>
</dbReference>
<evidence type="ECO:0000256" key="13">
    <source>
        <dbReference type="ARBA" id="ARBA00048830"/>
    </source>
</evidence>
<reference key="2">
    <citation type="submission" date="2011-10" db="EMBL/GenBank/DDBJ databases">
        <title>The genome and transcriptome sequence of Clonorchis sinensis provide insights into the carcinogenic liver fluke.</title>
        <authorList>
            <person name="Wang X."/>
            <person name="Huang Y."/>
            <person name="Chen W."/>
            <person name="Liu H."/>
            <person name="Guo L."/>
            <person name="Chen Y."/>
            <person name="Luo F."/>
            <person name="Zhou W."/>
            <person name="Sun J."/>
            <person name="Mao Q."/>
            <person name="Liang P."/>
            <person name="Zhou C."/>
            <person name="Tian Y."/>
            <person name="Men J."/>
            <person name="Lv X."/>
            <person name="Huang L."/>
            <person name="Zhou J."/>
            <person name="Hu Y."/>
            <person name="Li R."/>
            <person name="Zhang F."/>
            <person name="Lei H."/>
            <person name="Li X."/>
            <person name="Hu X."/>
            <person name="Liang C."/>
            <person name="Xu J."/>
            <person name="Wu Z."/>
            <person name="Yu X."/>
        </authorList>
    </citation>
    <scope>NUCLEOTIDE SEQUENCE</scope>
    <source>
        <strain>Henan</strain>
    </source>
</reference>
<keyword evidence="7" id="KW-0808">Transferase</keyword>
<keyword evidence="15" id="KW-0472">Membrane</keyword>
<dbReference type="Pfam" id="PF20750">
    <property type="entry name" value="PAP_NTPase"/>
    <property type="match status" value="1"/>
</dbReference>
<keyword evidence="15" id="KW-0812">Transmembrane</keyword>
<dbReference type="Proteomes" id="UP000008909">
    <property type="component" value="Unassembled WGS sequence"/>
</dbReference>
<keyword evidence="9" id="KW-0547">Nucleotide-binding</keyword>
<comment type="subcellular location">
    <subcellularLocation>
        <location evidence="3">Nucleus</location>
    </subcellularLocation>
</comment>
<accession>G7YDT2</accession>
<evidence type="ECO:0000256" key="6">
    <source>
        <dbReference type="ARBA" id="ARBA00022664"/>
    </source>
</evidence>